<dbReference type="SUPFAM" id="SSF54373">
    <property type="entry name" value="FAD-linked reductases, C-terminal domain"/>
    <property type="match status" value="1"/>
</dbReference>
<evidence type="ECO:0000256" key="4">
    <source>
        <dbReference type="RuleBase" id="RU003968"/>
    </source>
</evidence>
<dbReference type="InterPro" id="IPR000172">
    <property type="entry name" value="GMC_OxRdtase_N"/>
</dbReference>
<feature type="active site" description="Proton acceptor" evidence="2">
    <location>
        <position position="549"/>
    </location>
</feature>
<name>A0A136IK44_9PEZI</name>
<feature type="active site" description="Proton donor" evidence="2">
    <location>
        <position position="505"/>
    </location>
</feature>
<accession>A0A136IK44</accession>
<dbReference type="GO" id="GO:0016614">
    <property type="term" value="F:oxidoreductase activity, acting on CH-OH group of donors"/>
    <property type="evidence" value="ECO:0007669"/>
    <property type="project" value="InterPro"/>
</dbReference>
<dbReference type="AlphaFoldDB" id="A0A136IK44"/>
<keyword evidence="3 4" id="KW-0274">FAD</keyword>
<dbReference type="STRING" id="196109.A0A136IK44"/>
<protein>
    <recommendedName>
        <fullName evidence="5 6">Glucose-methanol-choline oxidoreductase N-terminal domain-containing protein</fullName>
    </recommendedName>
</protein>
<dbReference type="PANTHER" id="PTHR11552:SF134">
    <property type="entry name" value="GLUCOSE-METHANOL-CHOLINE OXIDOREDUCTASE N-TERMINAL DOMAIN-CONTAINING PROTEIN"/>
    <property type="match status" value="1"/>
</dbReference>
<dbReference type="InterPro" id="IPR036188">
    <property type="entry name" value="FAD/NAD-bd_sf"/>
</dbReference>
<evidence type="ECO:0000259" key="5">
    <source>
        <dbReference type="PROSITE" id="PS00623"/>
    </source>
</evidence>
<dbReference type="InterPro" id="IPR012132">
    <property type="entry name" value="GMC_OxRdtase"/>
</dbReference>
<evidence type="ECO:0000259" key="6">
    <source>
        <dbReference type="PROSITE" id="PS00624"/>
    </source>
</evidence>
<keyword evidence="4" id="KW-0285">Flavoprotein</keyword>
<dbReference type="GO" id="GO:0050660">
    <property type="term" value="F:flavin adenine dinucleotide binding"/>
    <property type="evidence" value="ECO:0007669"/>
    <property type="project" value="InterPro"/>
</dbReference>
<dbReference type="Pfam" id="PF05199">
    <property type="entry name" value="GMC_oxred_C"/>
    <property type="match status" value="1"/>
</dbReference>
<evidence type="ECO:0000313" key="7">
    <source>
        <dbReference type="EMBL" id="KXJ85244.1"/>
    </source>
</evidence>
<dbReference type="PROSITE" id="PS00624">
    <property type="entry name" value="GMC_OXRED_2"/>
    <property type="match status" value="1"/>
</dbReference>
<organism evidence="7 8">
    <name type="scientific">Microdochium bolleyi</name>
    <dbReference type="NCBI Taxonomy" id="196109"/>
    <lineage>
        <taxon>Eukaryota</taxon>
        <taxon>Fungi</taxon>
        <taxon>Dikarya</taxon>
        <taxon>Ascomycota</taxon>
        <taxon>Pezizomycotina</taxon>
        <taxon>Sordariomycetes</taxon>
        <taxon>Xylariomycetidae</taxon>
        <taxon>Xylariales</taxon>
        <taxon>Microdochiaceae</taxon>
        <taxon>Microdochium</taxon>
    </lineage>
</organism>
<dbReference type="PIRSF" id="PIRSF000137">
    <property type="entry name" value="Alcohol_oxidase"/>
    <property type="match status" value="1"/>
</dbReference>
<comment type="similarity">
    <text evidence="1 4">Belongs to the GMC oxidoreductase family.</text>
</comment>
<feature type="domain" description="Glucose-methanol-choline oxidoreductase N-terminal" evidence="6">
    <location>
        <begin position="266"/>
        <end position="280"/>
    </location>
</feature>
<dbReference type="InParanoid" id="A0A136IK44"/>
<dbReference type="EMBL" id="KQ964289">
    <property type="protein sequence ID" value="KXJ85244.1"/>
    <property type="molecule type" value="Genomic_DNA"/>
</dbReference>
<feature type="binding site" evidence="3">
    <location>
        <position position="231"/>
    </location>
    <ligand>
        <name>FAD</name>
        <dbReference type="ChEBI" id="CHEBI:57692"/>
    </ligand>
</feature>
<feature type="binding site" evidence="3">
    <location>
        <begin position="504"/>
        <end position="505"/>
    </location>
    <ligand>
        <name>FAD</name>
        <dbReference type="ChEBI" id="CHEBI:57692"/>
    </ligand>
</feature>
<dbReference type="InterPro" id="IPR007867">
    <property type="entry name" value="GMC_OxRtase_C"/>
</dbReference>
<evidence type="ECO:0000313" key="8">
    <source>
        <dbReference type="Proteomes" id="UP000070501"/>
    </source>
</evidence>
<evidence type="ECO:0000256" key="2">
    <source>
        <dbReference type="PIRSR" id="PIRSR000137-1"/>
    </source>
</evidence>
<comment type="cofactor">
    <cofactor evidence="3">
        <name>FAD</name>
        <dbReference type="ChEBI" id="CHEBI:57692"/>
    </cofactor>
</comment>
<proteinExistence type="inferred from homology"/>
<evidence type="ECO:0000256" key="3">
    <source>
        <dbReference type="PIRSR" id="PIRSR000137-2"/>
    </source>
</evidence>
<dbReference type="Gene3D" id="3.50.50.60">
    <property type="entry name" value="FAD/NAD(P)-binding domain"/>
    <property type="match status" value="1"/>
</dbReference>
<gene>
    <name evidence="7" type="ORF">Micbo1qcDRAFT_56500</name>
</gene>
<dbReference type="PROSITE" id="PS00623">
    <property type="entry name" value="GMC_OXRED_1"/>
    <property type="match status" value="1"/>
</dbReference>
<dbReference type="SUPFAM" id="SSF51905">
    <property type="entry name" value="FAD/NAD(P)-binding domain"/>
    <property type="match status" value="1"/>
</dbReference>
<dbReference type="Pfam" id="PF00732">
    <property type="entry name" value="GMC_oxred_N"/>
    <property type="match status" value="1"/>
</dbReference>
<dbReference type="Proteomes" id="UP000070501">
    <property type="component" value="Unassembled WGS sequence"/>
</dbReference>
<sequence>MAQDTYDFIVVGSGPSGSAVAAGLAAAPTRPTVLLLEAGGDNASRDLRVDGQRWTTLTTEGMNWGYKTTPQPECSNREIDYSRGKGLGGSSAINFGVFSVGARDDYDEWARLVGDEDFSWPKMQARFKALESFSMAVPEGTDPKYASPKPEAHGTQGPLKVGYAAEWEKDLTETVDIFEAGGWPVNPDHNSGNPLGMSVLINSSHKGTRSTANDLLTPRPDNLTIVTNAAVKRVLLDTADPSKCIGVETMSGDKYLSSKETILSAGALNTPKILMHSGIGPAAQLQQFSIPVAHDIPSIGQGLRDHMFAPLVYKRTPTSTSRASFYGSETAMASALEAWKKDGSGDWAKYACELGIGWAKLPSLQDTAEYKALPAAERAFLERPTIPHYEVITHFPIHWFIPGFPQDSLDYAAVIVFYYNAQSRGEVTLRSADPEEPLAFNPRYLEHEFDRKVAVESLRDTLRVLGQEAFTKDTLGQIAGPEGGEAASDEVLLGYWRETISSSWHMTGTVKMGDEKDGDGPVDKEFRLKGVKGLRVADMSVVPVLASCHIQAVAYVTGVTAAEKLVAEYGL</sequence>
<feature type="binding site" evidence="3">
    <location>
        <begin position="94"/>
        <end position="97"/>
    </location>
    <ligand>
        <name>FAD</name>
        <dbReference type="ChEBI" id="CHEBI:57692"/>
    </ligand>
</feature>
<feature type="domain" description="Glucose-methanol-choline oxidoreductase N-terminal" evidence="5">
    <location>
        <begin position="84"/>
        <end position="107"/>
    </location>
</feature>
<evidence type="ECO:0000256" key="1">
    <source>
        <dbReference type="ARBA" id="ARBA00010790"/>
    </source>
</evidence>
<keyword evidence="8" id="KW-1185">Reference proteome</keyword>
<dbReference type="PANTHER" id="PTHR11552">
    <property type="entry name" value="GLUCOSE-METHANOL-CHOLINE GMC OXIDOREDUCTASE"/>
    <property type="match status" value="1"/>
</dbReference>
<reference evidence="8" key="1">
    <citation type="submission" date="2016-02" db="EMBL/GenBank/DDBJ databases">
        <title>Draft genome sequence of Microdochium bolleyi, a fungal endophyte of beachgrass.</title>
        <authorList>
            <consortium name="DOE Joint Genome Institute"/>
            <person name="David A.S."/>
            <person name="May G."/>
            <person name="Haridas S."/>
            <person name="Lim J."/>
            <person name="Wang M."/>
            <person name="Labutti K."/>
            <person name="Lipzen A."/>
            <person name="Barry K."/>
            <person name="Grigoriev I.V."/>
        </authorList>
    </citation>
    <scope>NUCLEOTIDE SEQUENCE [LARGE SCALE GENOMIC DNA]</scope>
    <source>
        <strain evidence="8">J235TASD1</strain>
    </source>
</reference>
<dbReference type="OrthoDB" id="269227at2759"/>
<dbReference type="Gene3D" id="3.30.560.10">
    <property type="entry name" value="Glucose Oxidase, domain 3"/>
    <property type="match status" value="1"/>
</dbReference>